<feature type="compositionally biased region" description="Basic and acidic residues" evidence="1">
    <location>
        <begin position="107"/>
        <end position="127"/>
    </location>
</feature>
<proteinExistence type="predicted"/>
<dbReference type="Proteomes" id="UP000465112">
    <property type="component" value="Chromosome 7"/>
</dbReference>
<comment type="caution">
    <text evidence="2">The sequence shown here is derived from an EMBL/GenBank/DDBJ whole genome shotgun (WGS) entry which is preliminary data.</text>
</comment>
<keyword evidence="3" id="KW-1185">Reference proteome</keyword>
<feature type="region of interest" description="Disordered" evidence="1">
    <location>
        <begin position="93"/>
        <end position="140"/>
    </location>
</feature>
<feature type="compositionally biased region" description="Polar residues" evidence="1">
    <location>
        <begin position="1"/>
        <end position="10"/>
    </location>
</feature>
<protein>
    <submittedName>
        <fullName evidence="2">Uncharacterized protein</fullName>
    </submittedName>
</protein>
<evidence type="ECO:0000313" key="3">
    <source>
        <dbReference type="Proteomes" id="UP000465112"/>
    </source>
</evidence>
<organism evidence="2 3">
    <name type="scientific">Perca fluviatilis</name>
    <name type="common">European perch</name>
    <dbReference type="NCBI Taxonomy" id="8168"/>
    <lineage>
        <taxon>Eukaryota</taxon>
        <taxon>Metazoa</taxon>
        <taxon>Chordata</taxon>
        <taxon>Craniata</taxon>
        <taxon>Vertebrata</taxon>
        <taxon>Euteleostomi</taxon>
        <taxon>Actinopterygii</taxon>
        <taxon>Neopterygii</taxon>
        <taxon>Teleostei</taxon>
        <taxon>Neoteleostei</taxon>
        <taxon>Acanthomorphata</taxon>
        <taxon>Eupercaria</taxon>
        <taxon>Perciformes</taxon>
        <taxon>Percoidei</taxon>
        <taxon>Percidae</taxon>
        <taxon>Percinae</taxon>
        <taxon>Perca</taxon>
    </lineage>
</organism>
<reference evidence="2 3" key="1">
    <citation type="submission" date="2019-06" db="EMBL/GenBank/DDBJ databases">
        <title>A chromosome-scale genome assembly of the European perch, Perca fluviatilis.</title>
        <authorList>
            <person name="Roques C."/>
            <person name="Zahm M."/>
            <person name="Cabau C."/>
            <person name="Klopp C."/>
            <person name="Bouchez O."/>
            <person name="Donnadieu C."/>
            <person name="Kuhl H."/>
            <person name="Gislard M."/>
            <person name="Guendouz S."/>
            <person name="Journot L."/>
            <person name="Haffray P."/>
            <person name="Bestin A."/>
            <person name="Morvezen R."/>
            <person name="Feron R."/>
            <person name="Wen M."/>
            <person name="Jouanno E."/>
            <person name="Herpin A."/>
            <person name="Schartl M."/>
            <person name="Postlethwait J."/>
            <person name="Schaerlinger B."/>
            <person name="Chardard D."/>
            <person name="Lecocq T."/>
            <person name="Poncet C."/>
            <person name="Jaffrelo L."/>
            <person name="Lampietro C."/>
            <person name="Guiguen Y."/>
        </authorList>
    </citation>
    <scope>NUCLEOTIDE SEQUENCE [LARGE SCALE GENOMIC DNA]</scope>
    <source>
        <tissue evidence="2">Blood</tissue>
    </source>
</reference>
<feature type="region of interest" description="Disordered" evidence="1">
    <location>
        <begin position="1"/>
        <end position="33"/>
    </location>
</feature>
<evidence type="ECO:0000313" key="2">
    <source>
        <dbReference type="EMBL" id="KAF1388469.1"/>
    </source>
</evidence>
<feature type="region of interest" description="Disordered" evidence="1">
    <location>
        <begin position="48"/>
        <end position="68"/>
    </location>
</feature>
<gene>
    <name evidence="2" type="ORF">PFLUV_G00090530</name>
</gene>
<dbReference type="EMBL" id="VHII01000007">
    <property type="protein sequence ID" value="KAF1388469.1"/>
    <property type="molecule type" value="Genomic_DNA"/>
</dbReference>
<evidence type="ECO:0000256" key="1">
    <source>
        <dbReference type="SAM" id="MobiDB-lite"/>
    </source>
</evidence>
<name>A0A6A5FAN5_PERFL</name>
<dbReference type="AlphaFoldDB" id="A0A6A5FAN5"/>
<sequence>MDGARETSQPAAAMKTERSSLRRLSRSPSPQLLAPSLGSSSFFWRADAAATRRRRRIPGETLSGLTTRGLLPELGPCPFACGLRGWVALGVGIKTPNGPPSKKKRTDCKNKNCNTREEDGRRLKGDVGRNAAKGYQPHHH</sequence>
<accession>A0A6A5FAN5</accession>